<comment type="caution">
    <text evidence="4">The sequence shown here is derived from an EMBL/GenBank/DDBJ whole genome shotgun (WGS) entry which is preliminary data.</text>
</comment>
<dbReference type="AlphaFoldDB" id="A0A5B0VFP6"/>
<gene>
    <name evidence="4" type="ORF">FWJ25_13815</name>
</gene>
<evidence type="ECO:0000313" key="5">
    <source>
        <dbReference type="Proteomes" id="UP000323161"/>
    </source>
</evidence>
<feature type="coiled-coil region" evidence="1">
    <location>
        <begin position="222"/>
        <end position="249"/>
    </location>
</feature>
<feature type="signal peptide" evidence="3">
    <location>
        <begin position="1"/>
        <end position="21"/>
    </location>
</feature>
<evidence type="ECO:0000313" key="4">
    <source>
        <dbReference type="EMBL" id="KAA1172881.1"/>
    </source>
</evidence>
<protein>
    <recommendedName>
        <fullName evidence="6">GlyGly-CTERM sorting domain-containing protein</fullName>
    </recommendedName>
</protein>
<keyword evidence="2" id="KW-0472">Membrane</keyword>
<evidence type="ECO:0008006" key="6">
    <source>
        <dbReference type="Google" id="ProtNLM"/>
    </source>
</evidence>
<sequence length="283" mass="29807">MKILQCGLFLLCASMTLPSLADAVKSDDVIVTGGSGVCVGLDCGNGEDFALGTFKLKENNTRIRLYDSTATPGETVRQVLPNAYVEGVVGESWRMDANQTASGGSDAFYINQQSLDTYVVLSDGTAPDYCPDPLADPEAVIPEGEPVENEFNCAQVEQFLQRDGLVLGNSASSGAAVGLDAELADGEVSLGNTSLKRRLVHVAEALAESDVLIKSQLDAGVFMDEQARLDEVEALINTAEQEIAALEAAVNKPSGGGGSGAMGWLILLLPALGLFVRPRRRIV</sequence>
<organism evidence="4 5">
    <name type="scientific">Marinobacter salinexigens</name>
    <dbReference type="NCBI Taxonomy" id="2919747"/>
    <lineage>
        <taxon>Bacteria</taxon>
        <taxon>Pseudomonadati</taxon>
        <taxon>Pseudomonadota</taxon>
        <taxon>Gammaproteobacteria</taxon>
        <taxon>Pseudomonadales</taxon>
        <taxon>Marinobacteraceae</taxon>
        <taxon>Marinobacter</taxon>
    </lineage>
</organism>
<evidence type="ECO:0000256" key="2">
    <source>
        <dbReference type="SAM" id="Phobius"/>
    </source>
</evidence>
<proteinExistence type="predicted"/>
<accession>A0A5B0VFP6</accession>
<name>A0A5B0VFP6_9GAMM</name>
<feature type="transmembrane region" description="Helical" evidence="2">
    <location>
        <begin position="256"/>
        <end position="276"/>
    </location>
</feature>
<keyword evidence="2" id="KW-0812">Transmembrane</keyword>
<keyword evidence="3" id="KW-0732">Signal</keyword>
<keyword evidence="1" id="KW-0175">Coiled coil</keyword>
<feature type="chain" id="PRO_5023107713" description="GlyGly-CTERM sorting domain-containing protein" evidence="3">
    <location>
        <begin position="22"/>
        <end position="283"/>
    </location>
</feature>
<reference evidence="4 5" key="1">
    <citation type="submission" date="2019-08" db="EMBL/GenBank/DDBJ databases">
        <title>Marinobacter ZYF650 sp. nov., a marine bacterium isolated from seawater of the Mariana trench.</title>
        <authorList>
            <person name="Ahmad W."/>
        </authorList>
    </citation>
    <scope>NUCLEOTIDE SEQUENCE [LARGE SCALE GENOMIC DNA]</scope>
    <source>
        <strain evidence="4 5">ZYF650</strain>
    </source>
</reference>
<evidence type="ECO:0000256" key="1">
    <source>
        <dbReference type="SAM" id="Coils"/>
    </source>
</evidence>
<dbReference type="RefSeq" id="WP_149600841.1">
    <property type="nucleotide sequence ID" value="NZ_VTUU01000006.1"/>
</dbReference>
<evidence type="ECO:0000256" key="3">
    <source>
        <dbReference type="SAM" id="SignalP"/>
    </source>
</evidence>
<dbReference type="EMBL" id="VTUU01000006">
    <property type="protein sequence ID" value="KAA1172881.1"/>
    <property type="molecule type" value="Genomic_DNA"/>
</dbReference>
<dbReference type="Proteomes" id="UP000323161">
    <property type="component" value="Unassembled WGS sequence"/>
</dbReference>
<keyword evidence="5" id="KW-1185">Reference proteome</keyword>
<keyword evidence="2" id="KW-1133">Transmembrane helix</keyword>